<keyword evidence="4 6" id="KW-1133">Transmembrane helix</keyword>
<keyword evidence="5 6" id="KW-0472">Membrane</keyword>
<feature type="transmembrane region" description="Helical" evidence="6">
    <location>
        <begin position="367"/>
        <end position="388"/>
    </location>
</feature>
<accession>A0A368H6K6</accession>
<name>A0A368H6K6_ANCCA</name>
<dbReference type="Pfam" id="PF01490">
    <property type="entry name" value="Aa_trans"/>
    <property type="match status" value="1"/>
</dbReference>
<feature type="domain" description="Amino acid transporter transmembrane" evidence="7">
    <location>
        <begin position="34"/>
        <end position="395"/>
    </location>
</feature>
<feature type="transmembrane region" description="Helical" evidence="6">
    <location>
        <begin position="148"/>
        <end position="171"/>
    </location>
</feature>
<evidence type="ECO:0000313" key="9">
    <source>
        <dbReference type="Proteomes" id="UP000252519"/>
    </source>
</evidence>
<evidence type="ECO:0000259" key="7">
    <source>
        <dbReference type="Pfam" id="PF01490"/>
    </source>
</evidence>
<feature type="non-terminal residue" evidence="8">
    <location>
        <position position="1"/>
    </location>
</feature>
<protein>
    <recommendedName>
        <fullName evidence="7">Amino acid transporter transmembrane domain-containing protein</fullName>
    </recommendedName>
</protein>
<feature type="transmembrane region" description="Helical" evidence="6">
    <location>
        <begin position="183"/>
        <end position="206"/>
    </location>
</feature>
<feature type="transmembrane region" description="Helical" evidence="6">
    <location>
        <begin position="255"/>
        <end position="282"/>
    </location>
</feature>
<feature type="transmembrane region" description="Helical" evidence="6">
    <location>
        <begin position="226"/>
        <end position="243"/>
    </location>
</feature>
<evidence type="ECO:0000313" key="8">
    <source>
        <dbReference type="EMBL" id="RCN51279.1"/>
    </source>
</evidence>
<dbReference type="OrthoDB" id="655540at2759"/>
<dbReference type="PANTHER" id="PTHR48017">
    <property type="entry name" value="OS05G0424000 PROTEIN-RELATED"/>
    <property type="match status" value="1"/>
</dbReference>
<organism evidence="8 9">
    <name type="scientific">Ancylostoma caninum</name>
    <name type="common">Dog hookworm</name>
    <dbReference type="NCBI Taxonomy" id="29170"/>
    <lineage>
        <taxon>Eukaryota</taxon>
        <taxon>Metazoa</taxon>
        <taxon>Ecdysozoa</taxon>
        <taxon>Nematoda</taxon>
        <taxon>Chromadorea</taxon>
        <taxon>Rhabditida</taxon>
        <taxon>Rhabditina</taxon>
        <taxon>Rhabditomorpha</taxon>
        <taxon>Strongyloidea</taxon>
        <taxon>Ancylostomatidae</taxon>
        <taxon>Ancylostomatinae</taxon>
        <taxon>Ancylostoma</taxon>
    </lineage>
</organism>
<dbReference type="GO" id="GO:0016020">
    <property type="term" value="C:membrane"/>
    <property type="evidence" value="ECO:0007669"/>
    <property type="project" value="UniProtKB-SubCell"/>
</dbReference>
<evidence type="ECO:0000256" key="3">
    <source>
        <dbReference type="ARBA" id="ARBA00022692"/>
    </source>
</evidence>
<keyword evidence="3 6" id="KW-0812">Transmembrane</keyword>
<dbReference type="STRING" id="29170.A0A368H6K6"/>
<evidence type="ECO:0000256" key="2">
    <source>
        <dbReference type="ARBA" id="ARBA00022448"/>
    </source>
</evidence>
<reference evidence="8 9" key="1">
    <citation type="submission" date="2014-10" db="EMBL/GenBank/DDBJ databases">
        <title>Draft genome of the hookworm Ancylostoma caninum.</title>
        <authorList>
            <person name="Mitreva M."/>
        </authorList>
    </citation>
    <scope>NUCLEOTIDE SEQUENCE [LARGE SCALE GENOMIC DNA]</scope>
    <source>
        <strain evidence="8 9">Baltimore</strain>
    </source>
</reference>
<evidence type="ECO:0000256" key="6">
    <source>
        <dbReference type="SAM" id="Phobius"/>
    </source>
</evidence>
<dbReference type="EMBL" id="JOJR01000015">
    <property type="protein sequence ID" value="RCN51279.1"/>
    <property type="molecule type" value="Genomic_DNA"/>
</dbReference>
<gene>
    <name evidence="8" type="ORF">ANCCAN_02640</name>
</gene>
<feature type="transmembrane region" description="Helical" evidence="6">
    <location>
        <begin position="122"/>
        <end position="142"/>
    </location>
</feature>
<feature type="transmembrane region" description="Helical" evidence="6">
    <location>
        <begin position="427"/>
        <end position="450"/>
    </location>
</feature>
<keyword evidence="9" id="KW-1185">Reference proteome</keyword>
<dbReference type="InterPro" id="IPR013057">
    <property type="entry name" value="AA_transpt_TM"/>
</dbReference>
<keyword evidence="2" id="KW-0813">Transport</keyword>
<sequence>TASTCSIPRPFENPKKRCVLIQKTTEKHENTHGLHWAMAAVFIVGDMAGGGMIAMPNAVVNAGLIPGVIMISLCAACSGYTGLQLASNWTMMQKRWPRYRDNCRKPYGEMAYRANGPRMRSFIGFMICLTQFGFATVLILLASKNMAILLHFFFDIKINYCWLILIVGFVVWPATMLKSPMHFWQVAVFSALSSSVAVCLLLIGFVHDAPVCGQDVPKREFNLQNFFMAYGTMVFAFGGHAVFPTIQHDMKKPRLFARSVLVAYVFIVLYYMIIAVGGNLIYGATVGDAIIPSVQLQWVQQAVNLMIALHVITTIVIVFSPMTQQIEELLRIPHHFGWQRFLVRSLLFWTIIFVALSLPNFGPLLDLIGASTMSIMTMIMPSIFFLFLNASEIKREKLLKEGKITDGEYEDRATISDIFTYLPRRTLIINGLSLTFGILGGLVSTIFSIIKMGGADVSPPCYIQYIRQGGLPFVTPLAGTVNCCGTFRNITVSSIDPIGFCAAYTAP</sequence>
<proteinExistence type="predicted"/>
<feature type="transmembrane region" description="Helical" evidence="6">
    <location>
        <begin position="64"/>
        <end position="86"/>
    </location>
</feature>
<dbReference type="FunFam" id="1.20.1740.10:FF:000052">
    <property type="entry name" value="Lysine histidine transporter-like 3"/>
    <property type="match status" value="1"/>
</dbReference>
<evidence type="ECO:0000256" key="4">
    <source>
        <dbReference type="ARBA" id="ARBA00022989"/>
    </source>
</evidence>
<feature type="transmembrane region" description="Helical" evidence="6">
    <location>
        <begin position="302"/>
        <end position="320"/>
    </location>
</feature>
<evidence type="ECO:0000256" key="5">
    <source>
        <dbReference type="ARBA" id="ARBA00023136"/>
    </source>
</evidence>
<evidence type="ECO:0000256" key="1">
    <source>
        <dbReference type="ARBA" id="ARBA00004370"/>
    </source>
</evidence>
<dbReference type="AlphaFoldDB" id="A0A368H6K6"/>
<feature type="transmembrane region" description="Helical" evidence="6">
    <location>
        <begin position="36"/>
        <end position="58"/>
    </location>
</feature>
<comment type="subcellular location">
    <subcellularLocation>
        <location evidence="1">Membrane</location>
    </subcellularLocation>
</comment>
<dbReference type="Proteomes" id="UP000252519">
    <property type="component" value="Unassembled WGS sequence"/>
</dbReference>
<comment type="caution">
    <text evidence="8">The sequence shown here is derived from an EMBL/GenBank/DDBJ whole genome shotgun (WGS) entry which is preliminary data.</text>
</comment>
<feature type="transmembrane region" description="Helical" evidence="6">
    <location>
        <begin position="341"/>
        <end position="361"/>
    </location>
</feature>